<dbReference type="RefSeq" id="WP_089331895.1">
    <property type="nucleotide sequence ID" value="NZ_FZNS01000002.1"/>
</dbReference>
<organism evidence="2 3">
    <name type="scientific">Hymenobacter mucosus</name>
    <dbReference type="NCBI Taxonomy" id="1411120"/>
    <lineage>
        <taxon>Bacteria</taxon>
        <taxon>Pseudomonadati</taxon>
        <taxon>Bacteroidota</taxon>
        <taxon>Cytophagia</taxon>
        <taxon>Cytophagales</taxon>
        <taxon>Hymenobacteraceae</taxon>
        <taxon>Hymenobacter</taxon>
    </lineage>
</organism>
<dbReference type="EMBL" id="FZNS01000002">
    <property type="protein sequence ID" value="SNR41431.1"/>
    <property type="molecule type" value="Genomic_DNA"/>
</dbReference>
<dbReference type="InterPro" id="IPR014710">
    <property type="entry name" value="RmlC-like_jellyroll"/>
</dbReference>
<keyword evidence="3" id="KW-1185">Reference proteome</keyword>
<protein>
    <recommendedName>
        <fullName evidence="1">Quercetin 2,3-dioxygenase C-terminal cupin domain-containing protein</fullName>
    </recommendedName>
</protein>
<dbReference type="InterPro" id="IPR011051">
    <property type="entry name" value="RmlC_Cupin_sf"/>
</dbReference>
<name>A0A238W4V4_9BACT</name>
<proteinExistence type="predicted"/>
<dbReference type="AlphaFoldDB" id="A0A238W4V4"/>
<dbReference type="Proteomes" id="UP000198310">
    <property type="component" value="Unassembled WGS sequence"/>
</dbReference>
<evidence type="ECO:0000259" key="1">
    <source>
        <dbReference type="Pfam" id="PF17954"/>
    </source>
</evidence>
<dbReference type="Pfam" id="PF17954">
    <property type="entry name" value="Pirin_C_2"/>
    <property type="match status" value="1"/>
</dbReference>
<accession>A0A238W4V4</accession>
<feature type="domain" description="Quercetin 2,3-dioxygenase C-terminal cupin" evidence="1">
    <location>
        <begin position="165"/>
        <end position="227"/>
    </location>
</feature>
<evidence type="ECO:0000313" key="3">
    <source>
        <dbReference type="Proteomes" id="UP000198310"/>
    </source>
</evidence>
<evidence type="ECO:0000313" key="2">
    <source>
        <dbReference type="EMBL" id="SNR41431.1"/>
    </source>
</evidence>
<dbReference type="Gene3D" id="2.60.120.10">
    <property type="entry name" value="Jelly Rolls"/>
    <property type="match status" value="2"/>
</dbReference>
<dbReference type="SUPFAM" id="SSF51182">
    <property type="entry name" value="RmlC-like cupins"/>
    <property type="match status" value="1"/>
</dbReference>
<gene>
    <name evidence="2" type="ORF">SAMN06269173_102221</name>
</gene>
<reference evidence="3" key="1">
    <citation type="submission" date="2017-06" db="EMBL/GenBank/DDBJ databases">
        <authorList>
            <person name="Varghese N."/>
            <person name="Submissions S."/>
        </authorList>
    </citation>
    <scope>NUCLEOTIDE SEQUENCE [LARGE SCALE GENOMIC DNA]</scope>
    <source>
        <strain evidence="3">DSM 28041</strain>
    </source>
</reference>
<dbReference type="InterPro" id="IPR041602">
    <property type="entry name" value="Quercetinase_C"/>
</dbReference>
<sequence>MIKQTPGRIYLADQHGFITTPQYSRCSVFSFADYADEQRPATGRLLAFNEETLAGGQRSSLPVWEDAYVVLLPLTGEIKYTSSGGQAAVVQVEEVEVRALPAGATLELANLFEEEPVSFLHIWLRAGSLAKASSAVFSYGFEQLENTLAEVVPAGTGTPVALPFSLSLGRFAGRHEATYRPAYPDSLFFCYVLAGAFEVEGRLLHAKDGLAVWETEEAELEALSNNALVVTLEVQA</sequence>